<dbReference type="PANTHER" id="PTHR35771:SF3">
    <property type="entry name" value="TRANSMEMBRANE PROTEIN"/>
    <property type="match status" value="1"/>
</dbReference>
<feature type="transmembrane region" description="Helical" evidence="2">
    <location>
        <begin position="16"/>
        <end position="39"/>
    </location>
</feature>
<proteinExistence type="predicted"/>
<organism evidence="3 4">
    <name type="scientific">Cucumis sativus</name>
    <name type="common">Cucumber</name>
    <dbReference type="NCBI Taxonomy" id="3659"/>
    <lineage>
        <taxon>Eukaryota</taxon>
        <taxon>Viridiplantae</taxon>
        <taxon>Streptophyta</taxon>
        <taxon>Embryophyta</taxon>
        <taxon>Tracheophyta</taxon>
        <taxon>Spermatophyta</taxon>
        <taxon>Magnoliopsida</taxon>
        <taxon>eudicotyledons</taxon>
        <taxon>Gunneridae</taxon>
        <taxon>Pentapetalae</taxon>
        <taxon>rosids</taxon>
        <taxon>fabids</taxon>
        <taxon>Cucurbitales</taxon>
        <taxon>Cucurbitaceae</taxon>
        <taxon>Benincaseae</taxon>
        <taxon>Cucumis</taxon>
    </lineage>
</organism>
<reference evidence="3 4" key="2">
    <citation type="journal article" date="2009" name="PLoS ONE">
        <title>An integrated genetic and cytogenetic map of the cucumber genome.</title>
        <authorList>
            <person name="Ren Y."/>
            <person name="Zhang Z."/>
            <person name="Liu J."/>
            <person name="Staub J.E."/>
            <person name="Han Y."/>
            <person name="Cheng Z."/>
            <person name="Li X."/>
            <person name="Lu J."/>
            <person name="Miao H."/>
            <person name="Kang H."/>
            <person name="Xie B."/>
            <person name="Gu X."/>
            <person name="Wang X."/>
            <person name="Du Y."/>
            <person name="Jin W."/>
            <person name="Huang S."/>
        </authorList>
    </citation>
    <scope>NUCLEOTIDE SEQUENCE [LARGE SCALE GENOMIC DNA]</scope>
    <source>
        <strain evidence="4">cv. 9930</strain>
    </source>
</reference>
<dbReference type="OMA" id="SWLIWIQ"/>
<evidence type="ECO:0000256" key="2">
    <source>
        <dbReference type="SAM" id="Phobius"/>
    </source>
</evidence>
<name>A0A0A0LM30_CUCSA</name>
<dbReference type="EMBL" id="CM002923">
    <property type="protein sequence ID" value="KGN62079.1"/>
    <property type="molecule type" value="Genomic_DNA"/>
</dbReference>
<feature type="compositionally biased region" description="Polar residues" evidence="1">
    <location>
        <begin position="91"/>
        <end position="108"/>
    </location>
</feature>
<accession>A0A0A0LM30</accession>
<dbReference type="Proteomes" id="UP000029981">
    <property type="component" value="Chromosome 2"/>
</dbReference>
<dbReference type="Gramene" id="KGN62079">
    <property type="protein sequence ID" value="KGN62079"/>
    <property type="gene ID" value="Csa_2G296040"/>
</dbReference>
<keyword evidence="2" id="KW-0812">Transmembrane</keyword>
<keyword evidence="2" id="KW-1133">Transmembrane helix</keyword>
<protein>
    <recommendedName>
        <fullName evidence="5">Transmembrane protein</fullName>
    </recommendedName>
</protein>
<reference evidence="3 4" key="1">
    <citation type="journal article" date="2009" name="Nat. Genet.">
        <title>The genome of the cucumber, Cucumis sativus L.</title>
        <authorList>
            <person name="Huang S."/>
            <person name="Li R."/>
            <person name="Zhang Z."/>
            <person name="Li L."/>
            <person name="Gu X."/>
            <person name="Fan W."/>
            <person name="Lucas W.J."/>
            <person name="Wang X."/>
            <person name="Xie B."/>
            <person name="Ni P."/>
            <person name="Ren Y."/>
            <person name="Zhu H."/>
            <person name="Li J."/>
            <person name="Lin K."/>
            <person name="Jin W."/>
            <person name="Fei Z."/>
            <person name="Li G."/>
            <person name="Staub J."/>
            <person name="Kilian A."/>
            <person name="van der Vossen E.A."/>
            <person name="Wu Y."/>
            <person name="Guo J."/>
            <person name="He J."/>
            <person name="Jia Z."/>
            <person name="Ren Y."/>
            <person name="Tian G."/>
            <person name="Lu Y."/>
            <person name="Ruan J."/>
            <person name="Qian W."/>
            <person name="Wang M."/>
            <person name="Huang Q."/>
            <person name="Li B."/>
            <person name="Xuan Z."/>
            <person name="Cao J."/>
            <person name="Asan"/>
            <person name="Wu Z."/>
            <person name="Zhang J."/>
            <person name="Cai Q."/>
            <person name="Bai Y."/>
            <person name="Zhao B."/>
            <person name="Han Y."/>
            <person name="Li Y."/>
            <person name="Li X."/>
            <person name="Wang S."/>
            <person name="Shi Q."/>
            <person name="Liu S."/>
            <person name="Cho W.K."/>
            <person name="Kim J.Y."/>
            <person name="Xu Y."/>
            <person name="Heller-Uszynska K."/>
            <person name="Miao H."/>
            <person name="Cheng Z."/>
            <person name="Zhang S."/>
            <person name="Wu J."/>
            <person name="Yang Y."/>
            <person name="Kang H."/>
            <person name="Li M."/>
            <person name="Liang H."/>
            <person name="Ren X."/>
            <person name="Shi Z."/>
            <person name="Wen M."/>
            <person name="Jian M."/>
            <person name="Yang H."/>
            <person name="Zhang G."/>
            <person name="Yang Z."/>
            <person name="Chen R."/>
            <person name="Liu S."/>
            <person name="Li J."/>
            <person name="Ma L."/>
            <person name="Liu H."/>
            <person name="Zhou Y."/>
            <person name="Zhao J."/>
            <person name="Fang X."/>
            <person name="Li G."/>
            <person name="Fang L."/>
            <person name="Li Y."/>
            <person name="Liu D."/>
            <person name="Zheng H."/>
            <person name="Zhang Y."/>
            <person name="Qin N."/>
            <person name="Li Z."/>
            <person name="Yang G."/>
            <person name="Yang S."/>
            <person name="Bolund L."/>
            <person name="Kristiansen K."/>
            <person name="Zheng H."/>
            <person name="Li S."/>
            <person name="Zhang X."/>
            <person name="Yang H."/>
            <person name="Wang J."/>
            <person name="Sun R."/>
            <person name="Zhang B."/>
            <person name="Jiang S."/>
            <person name="Wang J."/>
            <person name="Du Y."/>
            <person name="Li S."/>
        </authorList>
    </citation>
    <scope>NUCLEOTIDE SEQUENCE [LARGE SCALE GENOMIC DNA]</scope>
    <source>
        <strain evidence="4">cv. 9930</strain>
    </source>
</reference>
<dbReference type="eggNOG" id="ENOG502S5K9">
    <property type="taxonomic scope" value="Eukaryota"/>
</dbReference>
<dbReference type="KEGG" id="csv:101209555"/>
<feature type="compositionally biased region" description="Basic and acidic residues" evidence="1">
    <location>
        <begin position="160"/>
        <end position="174"/>
    </location>
</feature>
<reference evidence="3 4" key="4">
    <citation type="journal article" date="2011" name="BMC Genomics">
        <title>RNA-Seq improves annotation of protein-coding genes in the cucumber genome.</title>
        <authorList>
            <person name="Li Z."/>
            <person name="Zhang Z."/>
            <person name="Yan P."/>
            <person name="Huang S."/>
            <person name="Fei Z."/>
            <person name="Lin K."/>
        </authorList>
    </citation>
    <scope>NUCLEOTIDE SEQUENCE [LARGE SCALE GENOMIC DNA]</scope>
    <source>
        <strain evidence="4">cv. 9930</strain>
    </source>
</reference>
<dbReference type="PANTHER" id="PTHR35771">
    <property type="entry name" value="TRANSMEMBRANE PROTEIN-RELATED"/>
    <property type="match status" value="1"/>
</dbReference>
<reference evidence="3 4" key="3">
    <citation type="journal article" date="2010" name="BMC Genomics">
        <title>Transcriptome sequencing and comparative analysis of cucumber flowers with different sex types.</title>
        <authorList>
            <person name="Guo S."/>
            <person name="Zheng Y."/>
            <person name="Joung J.G."/>
            <person name="Liu S."/>
            <person name="Zhang Z."/>
            <person name="Crasta O.R."/>
            <person name="Sobral B.W."/>
            <person name="Xu Y."/>
            <person name="Huang S."/>
            <person name="Fei Z."/>
        </authorList>
    </citation>
    <scope>NUCLEOTIDE SEQUENCE [LARGE SCALE GENOMIC DNA]</scope>
    <source>
        <strain evidence="4">cv. 9930</strain>
    </source>
</reference>
<feature type="region of interest" description="Disordered" evidence="1">
    <location>
        <begin position="155"/>
        <end position="174"/>
    </location>
</feature>
<gene>
    <name evidence="3" type="ORF">Csa_2G296040</name>
</gene>
<keyword evidence="4" id="KW-1185">Reference proteome</keyword>
<keyword evidence="2" id="KW-0472">Membrane</keyword>
<dbReference type="OrthoDB" id="1653570at2759"/>
<dbReference type="AlphaFoldDB" id="A0A0A0LM30"/>
<evidence type="ECO:0008006" key="5">
    <source>
        <dbReference type="Google" id="ProtNLM"/>
    </source>
</evidence>
<evidence type="ECO:0000313" key="4">
    <source>
        <dbReference type="Proteomes" id="UP000029981"/>
    </source>
</evidence>
<evidence type="ECO:0000256" key="1">
    <source>
        <dbReference type="SAM" id="MobiDB-lite"/>
    </source>
</evidence>
<sequence length="174" mass="19347">MFNFEDELIIQPGISWLIWIQLLVILLIFFLCCLTIFAFDFSKSNTTDFNSTAAIASSSSPTRFLSHSTHSGKNILPNPNIRIGPNPPRNAQVTNDQSTRGEITSSTSRRITQVGEGTVIGGEVSQETKLDLHPCSYFRLAKSAFLRCLGLDSSTDNSISDERQRNESRKSKES</sequence>
<feature type="region of interest" description="Disordered" evidence="1">
    <location>
        <begin position="76"/>
        <end position="108"/>
    </location>
</feature>
<evidence type="ECO:0000313" key="3">
    <source>
        <dbReference type="EMBL" id="KGN62079.1"/>
    </source>
</evidence>